<dbReference type="AlphaFoldDB" id="A0A199VZF2"/>
<evidence type="ECO:0000313" key="2">
    <source>
        <dbReference type="Proteomes" id="UP000092600"/>
    </source>
</evidence>
<sequence length="62" mass="7321">MGLGISFIETILLARCWRKLKPLRKIIDSRKWMQKLPTDKREGWIKAIIGILDYKHKMMPPG</sequence>
<dbReference type="EMBL" id="LSRQ01000504">
    <property type="protein sequence ID" value="OAY82404.1"/>
    <property type="molecule type" value="Genomic_DNA"/>
</dbReference>
<protein>
    <submittedName>
        <fullName evidence="1">Uncharacterized protein</fullName>
    </submittedName>
</protein>
<reference evidence="1 2" key="1">
    <citation type="journal article" date="2016" name="DNA Res.">
        <title>The draft genome of MD-2 pineapple using hybrid error correction of long reads.</title>
        <authorList>
            <person name="Redwan R.M."/>
            <person name="Saidin A."/>
            <person name="Kumar S.V."/>
        </authorList>
    </citation>
    <scope>NUCLEOTIDE SEQUENCE [LARGE SCALE GENOMIC DNA]</scope>
    <source>
        <strain evidence="2">cv. MD2</strain>
        <tissue evidence="1">Leaf</tissue>
    </source>
</reference>
<evidence type="ECO:0000313" key="1">
    <source>
        <dbReference type="EMBL" id="OAY82404.1"/>
    </source>
</evidence>
<dbReference type="Proteomes" id="UP000092600">
    <property type="component" value="Unassembled WGS sequence"/>
</dbReference>
<organism evidence="1 2">
    <name type="scientific">Ananas comosus</name>
    <name type="common">Pineapple</name>
    <name type="synonym">Ananas ananas</name>
    <dbReference type="NCBI Taxonomy" id="4615"/>
    <lineage>
        <taxon>Eukaryota</taxon>
        <taxon>Viridiplantae</taxon>
        <taxon>Streptophyta</taxon>
        <taxon>Embryophyta</taxon>
        <taxon>Tracheophyta</taxon>
        <taxon>Spermatophyta</taxon>
        <taxon>Magnoliopsida</taxon>
        <taxon>Liliopsida</taxon>
        <taxon>Poales</taxon>
        <taxon>Bromeliaceae</taxon>
        <taxon>Bromelioideae</taxon>
        <taxon>Ananas</taxon>
    </lineage>
</organism>
<comment type="caution">
    <text evidence="1">The sequence shown here is derived from an EMBL/GenBank/DDBJ whole genome shotgun (WGS) entry which is preliminary data.</text>
</comment>
<proteinExistence type="predicted"/>
<accession>A0A199VZF2</accession>
<name>A0A199VZF2_ANACO</name>
<gene>
    <name evidence="1" type="ORF">ACMD2_17412</name>
</gene>